<protein>
    <recommendedName>
        <fullName evidence="3">Protein phosphatase 2C-like protein</fullName>
    </recommendedName>
</protein>
<sequence>MQRRGFVHRRARVRLNIVKVTGVSTPTRPFKENEDWLGSGPDMVVVLDGCGVGDALAADVDRRCVHGLPWYVKTLGTALLRSGADRATPLPDALATAIADTASAHRGRCDLRHPATPASTVVVLRQNREAVEYLVLSDSVLVVDDGGEEPMVLTDDRLNRLNLTPYGEAAPGSAEFVEISRRRADELARARNRPDGFPIAAADPKAAYRALTGHLGRGRVRRALLATDGATRLVELFGKMTWLGLLNLAETRGPEEVIARTRSVEESDPDSSKWRRGKVHDDATVAFCQF</sequence>
<name>A0A562V0T5_9ACTN</name>
<evidence type="ECO:0000313" key="1">
    <source>
        <dbReference type="EMBL" id="TWJ11455.1"/>
    </source>
</evidence>
<organism evidence="1 2">
    <name type="scientific">Stackebrandtia albiflava</name>
    <dbReference type="NCBI Taxonomy" id="406432"/>
    <lineage>
        <taxon>Bacteria</taxon>
        <taxon>Bacillati</taxon>
        <taxon>Actinomycetota</taxon>
        <taxon>Actinomycetes</taxon>
        <taxon>Glycomycetales</taxon>
        <taxon>Glycomycetaceae</taxon>
        <taxon>Stackebrandtia</taxon>
    </lineage>
</organism>
<dbReference type="Proteomes" id="UP000321617">
    <property type="component" value="Unassembled WGS sequence"/>
</dbReference>
<gene>
    <name evidence="1" type="ORF">LX16_2176</name>
</gene>
<dbReference type="SUPFAM" id="SSF81606">
    <property type="entry name" value="PP2C-like"/>
    <property type="match status" value="1"/>
</dbReference>
<dbReference type="InterPro" id="IPR036457">
    <property type="entry name" value="PPM-type-like_dom_sf"/>
</dbReference>
<reference evidence="1 2" key="1">
    <citation type="journal article" date="2013" name="Stand. Genomic Sci.">
        <title>Genomic Encyclopedia of Type Strains, Phase I: The one thousand microbial genomes (KMG-I) project.</title>
        <authorList>
            <person name="Kyrpides N.C."/>
            <person name="Woyke T."/>
            <person name="Eisen J.A."/>
            <person name="Garrity G."/>
            <person name="Lilburn T.G."/>
            <person name="Beck B.J."/>
            <person name="Whitman W.B."/>
            <person name="Hugenholtz P."/>
            <person name="Klenk H.P."/>
        </authorList>
    </citation>
    <scope>NUCLEOTIDE SEQUENCE [LARGE SCALE GENOMIC DNA]</scope>
    <source>
        <strain evidence="1 2">DSM 45044</strain>
    </source>
</reference>
<evidence type="ECO:0008006" key="3">
    <source>
        <dbReference type="Google" id="ProtNLM"/>
    </source>
</evidence>
<dbReference type="EMBL" id="VLLL01000006">
    <property type="protein sequence ID" value="TWJ11455.1"/>
    <property type="molecule type" value="Genomic_DNA"/>
</dbReference>
<evidence type="ECO:0000313" key="2">
    <source>
        <dbReference type="Proteomes" id="UP000321617"/>
    </source>
</evidence>
<keyword evidence="2" id="KW-1185">Reference proteome</keyword>
<dbReference type="AlphaFoldDB" id="A0A562V0T5"/>
<accession>A0A562V0T5</accession>
<comment type="caution">
    <text evidence="1">The sequence shown here is derived from an EMBL/GenBank/DDBJ whole genome shotgun (WGS) entry which is preliminary data.</text>
</comment>
<proteinExistence type="predicted"/>